<keyword evidence="2" id="KW-1185">Reference proteome</keyword>
<evidence type="ECO:0000313" key="2">
    <source>
        <dbReference type="Proteomes" id="UP001159363"/>
    </source>
</evidence>
<accession>A0ABQ9IE74</accession>
<sequence>MNWNSLPTFMVNSMTKIEPTLESMRKRANNFAYYLTVNDRKRYVYTAWDKLAELGIVGPGNRGKHSNHRKTDEVIFKGFRSHIKSFPCTGSIKKDEPQQTKYVLRNTFTHEIFTPKKDQCVFGMQYNNASHEEKVHLEGRYQNHIKNKQISREIKRADV</sequence>
<evidence type="ECO:0000313" key="1">
    <source>
        <dbReference type="EMBL" id="KAJ8894203.1"/>
    </source>
</evidence>
<protein>
    <submittedName>
        <fullName evidence="1">Uncharacterized protein</fullName>
    </submittedName>
</protein>
<dbReference type="Proteomes" id="UP001159363">
    <property type="component" value="Chromosome 2"/>
</dbReference>
<gene>
    <name evidence="1" type="ORF">PR048_006813</name>
</gene>
<proteinExistence type="predicted"/>
<organism evidence="1 2">
    <name type="scientific">Dryococelus australis</name>
    <dbReference type="NCBI Taxonomy" id="614101"/>
    <lineage>
        <taxon>Eukaryota</taxon>
        <taxon>Metazoa</taxon>
        <taxon>Ecdysozoa</taxon>
        <taxon>Arthropoda</taxon>
        <taxon>Hexapoda</taxon>
        <taxon>Insecta</taxon>
        <taxon>Pterygota</taxon>
        <taxon>Neoptera</taxon>
        <taxon>Polyneoptera</taxon>
        <taxon>Phasmatodea</taxon>
        <taxon>Verophasmatodea</taxon>
        <taxon>Anareolatae</taxon>
        <taxon>Phasmatidae</taxon>
        <taxon>Eurycanthinae</taxon>
        <taxon>Dryococelus</taxon>
    </lineage>
</organism>
<comment type="caution">
    <text evidence="1">The sequence shown here is derived from an EMBL/GenBank/DDBJ whole genome shotgun (WGS) entry which is preliminary data.</text>
</comment>
<dbReference type="EMBL" id="JARBHB010000002">
    <property type="protein sequence ID" value="KAJ8894203.1"/>
    <property type="molecule type" value="Genomic_DNA"/>
</dbReference>
<name>A0ABQ9IE74_9NEOP</name>
<reference evidence="1 2" key="1">
    <citation type="submission" date="2023-02" db="EMBL/GenBank/DDBJ databases">
        <title>LHISI_Scaffold_Assembly.</title>
        <authorList>
            <person name="Stuart O.P."/>
            <person name="Cleave R."/>
            <person name="Magrath M.J.L."/>
            <person name="Mikheyev A.S."/>
        </authorList>
    </citation>
    <scope>NUCLEOTIDE SEQUENCE [LARGE SCALE GENOMIC DNA]</scope>
    <source>
        <strain evidence="1">Daus_M_001</strain>
        <tissue evidence="1">Leg muscle</tissue>
    </source>
</reference>